<organism evidence="1 2">
    <name type="scientific">Lophium mytilinum</name>
    <dbReference type="NCBI Taxonomy" id="390894"/>
    <lineage>
        <taxon>Eukaryota</taxon>
        <taxon>Fungi</taxon>
        <taxon>Dikarya</taxon>
        <taxon>Ascomycota</taxon>
        <taxon>Pezizomycotina</taxon>
        <taxon>Dothideomycetes</taxon>
        <taxon>Pleosporomycetidae</taxon>
        <taxon>Mytilinidiales</taxon>
        <taxon>Mytilinidiaceae</taxon>
        <taxon>Lophium</taxon>
    </lineage>
</organism>
<reference evidence="1" key="1">
    <citation type="journal article" date="2020" name="Stud. Mycol.">
        <title>101 Dothideomycetes genomes: a test case for predicting lifestyles and emergence of pathogens.</title>
        <authorList>
            <person name="Haridas S."/>
            <person name="Albert R."/>
            <person name="Binder M."/>
            <person name="Bloem J."/>
            <person name="Labutti K."/>
            <person name="Salamov A."/>
            <person name="Andreopoulos B."/>
            <person name="Baker S."/>
            <person name="Barry K."/>
            <person name="Bills G."/>
            <person name="Bluhm B."/>
            <person name="Cannon C."/>
            <person name="Castanera R."/>
            <person name="Culley D."/>
            <person name="Daum C."/>
            <person name="Ezra D."/>
            <person name="Gonzalez J."/>
            <person name="Henrissat B."/>
            <person name="Kuo A."/>
            <person name="Liang C."/>
            <person name="Lipzen A."/>
            <person name="Lutzoni F."/>
            <person name="Magnuson J."/>
            <person name="Mondo S."/>
            <person name="Nolan M."/>
            <person name="Ohm R."/>
            <person name="Pangilinan J."/>
            <person name="Park H.-J."/>
            <person name="Ramirez L."/>
            <person name="Alfaro M."/>
            <person name="Sun H."/>
            <person name="Tritt A."/>
            <person name="Yoshinaga Y."/>
            <person name="Zwiers L.-H."/>
            <person name="Turgeon B."/>
            <person name="Goodwin S."/>
            <person name="Spatafora J."/>
            <person name="Crous P."/>
            <person name="Grigoriev I."/>
        </authorList>
    </citation>
    <scope>NUCLEOTIDE SEQUENCE</scope>
    <source>
        <strain evidence="1">CBS 269.34</strain>
    </source>
</reference>
<proteinExistence type="predicted"/>
<gene>
    <name evidence="1" type="ORF">BU16DRAFT_118895</name>
</gene>
<protein>
    <submittedName>
        <fullName evidence="1">Uncharacterized protein</fullName>
    </submittedName>
</protein>
<evidence type="ECO:0000313" key="2">
    <source>
        <dbReference type="Proteomes" id="UP000799750"/>
    </source>
</evidence>
<dbReference type="AlphaFoldDB" id="A0A6A6QHE3"/>
<dbReference type="Proteomes" id="UP000799750">
    <property type="component" value="Unassembled WGS sequence"/>
</dbReference>
<dbReference type="EMBL" id="MU004195">
    <property type="protein sequence ID" value="KAF2491420.1"/>
    <property type="molecule type" value="Genomic_DNA"/>
</dbReference>
<keyword evidence="2" id="KW-1185">Reference proteome</keyword>
<accession>A0A6A6QHE3</accession>
<name>A0A6A6QHE3_9PEZI</name>
<evidence type="ECO:0000313" key="1">
    <source>
        <dbReference type="EMBL" id="KAF2491420.1"/>
    </source>
</evidence>
<sequence>MTARPCVEQARVVCSLTAAGSPVSLLAAAVRLVHESMAPLLYGDIHHGGPPTVTMLFLSRCAYSWPQRGRGWPHL</sequence>